<comment type="caution">
    <text evidence="1">The sequence shown here is derived from an EMBL/GenBank/DDBJ whole genome shotgun (WGS) entry which is preliminary data.</text>
</comment>
<dbReference type="EMBL" id="JACEIK010000123">
    <property type="protein sequence ID" value="MCD7450274.1"/>
    <property type="molecule type" value="Genomic_DNA"/>
</dbReference>
<feature type="non-terminal residue" evidence="1">
    <location>
        <position position="59"/>
    </location>
</feature>
<evidence type="ECO:0000313" key="2">
    <source>
        <dbReference type="Proteomes" id="UP000823775"/>
    </source>
</evidence>
<proteinExistence type="predicted"/>
<keyword evidence="2" id="KW-1185">Reference proteome</keyword>
<organism evidence="1 2">
    <name type="scientific">Datura stramonium</name>
    <name type="common">Jimsonweed</name>
    <name type="synonym">Common thornapple</name>
    <dbReference type="NCBI Taxonomy" id="4076"/>
    <lineage>
        <taxon>Eukaryota</taxon>
        <taxon>Viridiplantae</taxon>
        <taxon>Streptophyta</taxon>
        <taxon>Embryophyta</taxon>
        <taxon>Tracheophyta</taxon>
        <taxon>Spermatophyta</taxon>
        <taxon>Magnoliopsida</taxon>
        <taxon>eudicotyledons</taxon>
        <taxon>Gunneridae</taxon>
        <taxon>Pentapetalae</taxon>
        <taxon>asterids</taxon>
        <taxon>lamiids</taxon>
        <taxon>Solanales</taxon>
        <taxon>Solanaceae</taxon>
        <taxon>Solanoideae</taxon>
        <taxon>Datureae</taxon>
        <taxon>Datura</taxon>
    </lineage>
</organism>
<gene>
    <name evidence="1" type="ORF">HAX54_004885</name>
</gene>
<accession>A0ABS8RU19</accession>
<dbReference type="Proteomes" id="UP000823775">
    <property type="component" value="Unassembled WGS sequence"/>
</dbReference>
<name>A0ABS8RU19_DATST</name>
<feature type="non-terminal residue" evidence="1">
    <location>
        <position position="1"/>
    </location>
</feature>
<reference evidence="1 2" key="1">
    <citation type="journal article" date="2021" name="BMC Genomics">
        <title>Datura genome reveals duplications of psychoactive alkaloid biosynthetic genes and high mutation rate following tissue culture.</title>
        <authorList>
            <person name="Rajewski A."/>
            <person name="Carter-House D."/>
            <person name="Stajich J."/>
            <person name="Litt A."/>
        </authorList>
    </citation>
    <scope>NUCLEOTIDE SEQUENCE [LARGE SCALE GENOMIC DNA]</scope>
    <source>
        <strain evidence="1">AR-01</strain>
    </source>
</reference>
<protein>
    <submittedName>
        <fullName evidence="1">Uncharacterized protein</fullName>
    </submittedName>
</protein>
<sequence length="59" mass="6472">VHDRVMSLVINDIPDDVPVQGSKLEGPSQLQLKLLSSESEVAILIILVFLSKLTHKGCF</sequence>
<evidence type="ECO:0000313" key="1">
    <source>
        <dbReference type="EMBL" id="MCD7450274.1"/>
    </source>
</evidence>